<evidence type="ECO:0000313" key="11">
    <source>
        <dbReference type="EMBL" id="KAL1569272.1"/>
    </source>
</evidence>
<keyword evidence="8" id="KW-0325">Glycoprotein</keyword>
<dbReference type="FunFam" id="2.40.70.10:FF:000016">
    <property type="entry name" value="Probable aspartic protease At2g35615"/>
    <property type="match status" value="1"/>
</dbReference>
<feature type="chain" id="PRO_5044847195" evidence="9">
    <location>
        <begin position="24"/>
        <end position="440"/>
    </location>
</feature>
<dbReference type="PANTHER" id="PTHR47967:SF128">
    <property type="entry name" value="ASPARTIC PROTEINASE CDR1-LIKE"/>
    <property type="match status" value="1"/>
</dbReference>
<keyword evidence="3" id="KW-0964">Secreted</keyword>
<protein>
    <submittedName>
        <fullName evidence="11">Aspartic proteinase CDR1-like</fullName>
    </submittedName>
</protein>
<evidence type="ECO:0000256" key="3">
    <source>
        <dbReference type="ARBA" id="ARBA00022525"/>
    </source>
</evidence>
<evidence type="ECO:0000256" key="5">
    <source>
        <dbReference type="ARBA" id="ARBA00022729"/>
    </source>
</evidence>
<dbReference type="InterPro" id="IPR032861">
    <property type="entry name" value="TAXi_N"/>
</dbReference>
<dbReference type="SUPFAM" id="SSF50630">
    <property type="entry name" value="Acid proteases"/>
    <property type="match status" value="1"/>
</dbReference>
<gene>
    <name evidence="11" type="ORF">AAHA92_00768</name>
</gene>
<dbReference type="EMBL" id="JBEAFC010000001">
    <property type="protein sequence ID" value="KAL1569272.1"/>
    <property type="molecule type" value="Genomic_DNA"/>
</dbReference>
<reference evidence="11 12" key="1">
    <citation type="submission" date="2024-06" db="EMBL/GenBank/DDBJ databases">
        <title>A chromosome level genome sequence of Diviner's sage (Salvia divinorum).</title>
        <authorList>
            <person name="Ford S.A."/>
            <person name="Ro D.-K."/>
            <person name="Ness R.W."/>
            <person name="Phillips M.A."/>
        </authorList>
    </citation>
    <scope>NUCLEOTIDE SEQUENCE [LARGE SCALE GENOMIC DNA]</scope>
    <source>
        <strain evidence="11">SAF-2024a</strain>
        <tissue evidence="11">Leaf</tissue>
    </source>
</reference>
<dbReference type="FunFam" id="2.40.70.10:FF:000050">
    <property type="entry name" value="Aspartic proteinase CDR1"/>
    <property type="match status" value="1"/>
</dbReference>
<evidence type="ECO:0000256" key="6">
    <source>
        <dbReference type="ARBA" id="ARBA00022750"/>
    </source>
</evidence>
<proteinExistence type="inferred from homology"/>
<dbReference type="Proteomes" id="UP001567538">
    <property type="component" value="Unassembled WGS sequence"/>
</dbReference>
<comment type="caution">
    <text evidence="11">The sequence shown here is derived from an EMBL/GenBank/DDBJ whole genome shotgun (WGS) entry which is preliminary data.</text>
</comment>
<keyword evidence="7" id="KW-0378">Hydrolase</keyword>
<comment type="subcellular location">
    <subcellularLocation>
        <location evidence="1">Secreted</location>
    </subcellularLocation>
</comment>
<dbReference type="CDD" id="cd05476">
    <property type="entry name" value="pepsin_A_like_plant"/>
    <property type="match status" value="1"/>
</dbReference>
<dbReference type="Pfam" id="PF14541">
    <property type="entry name" value="TAXi_C"/>
    <property type="match status" value="1"/>
</dbReference>
<dbReference type="AlphaFoldDB" id="A0ABD1IKP0"/>
<dbReference type="PANTHER" id="PTHR47967">
    <property type="entry name" value="OS07G0603500 PROTEIN-RELATED"/>
    <property type="match status" value="1"/>
</dbReference>
<feature type="domain" description="Peptidase A1" evidence="10">
    <location>
        <begin position="96"/>
        <end position="432"/>
    </location>
</feature>
<evidence type="ECO:0000256" key="1">
    <source>
        <dbReference type="ARBA" id="ARBA00004613"/>
    </source>
</evidence>
<evidence type="ECO:0000313" key="12">
    <source>
        <dbReference type="Proteomes" id="UP001567538"/>
    </source>
</evidence>
<dbReference type="Gene3D" id="2.40.70.10">
    <property type="entry name" value="Acid Proteases"/>
    <property type="match status" value="2"/>
</dbReference>
<keyword evidence="5 9" id="KW-0732">Signal</keyword>
<evidence type="ECO:0000256" key="8">
    <source>
        <dbReference type="ARBA" id="ARBA00023180"/>
    </source>
</evidence>
<dbReference type="PROSITE" id="PS51767">
    <property type="entry name" value="PEPTIDASE_A1"/>
    <property type="match status" value="1"/>
</dbReference>
<keyword evidence="12" id="KW-1185">Reference proteome</keyword>
<evidence type="ECO:0000256" key="4">
    <source>
        <dbReference type="ARBA" id="ARBA00022670"/>
    </source>
</evidence>
<accession>A0ABD1IKP0</accession>
<organism evidence="11 12">
    <name type="scientific">Salvia divinorum</name>
    <name type="common">Maria pastora</name>
    <name type="synonym">Diviner's sage</name>
    <dbReference type="NCBI Taxonomy" id="28513"/>
    <lineage>
        <taxon>Eukaryota</taxon>
        <taxon>Viridiplantae</taxon>
        <taxon>Streptophyta</taxon>
        <taxon>Embryophyta</taxon>
        <taxon>Tracheophyta</taxon>
        <taxon>Spermatophyta</taxon>
        <taxon>Magnoliopsida</taxon>
        <taxon>eudicotyledons</taxon>
        <taxon>Gunneridae</taxon>
        <taxon>Pentapetalae</taxon>
        <taxon>asterids</taxon>
        <taxon>lamiids</taxon>
        <taxon>Lamiales</taxon>
        <taxon>Lamiaceae</taxon>
        <taxon>Nepetoideae</taxon>
        <taxon>Mentheae</taxon>
        <taxon>Salviinae</taxon>
        <taxon>Salvia</taxon>
        <taxon>Salvia subgen. Calosphace</taxon>
    </lineage>
</organism>
<comment type="similarity">
    <text evidence="2">Belongs to the peptidase A1 family.</text>
</comment>
<evidence type="ECO:0000259" key="10">
    <source>
        <dbReference type="PROSITE" id="PS51767"/>
    </source>
</evidence>
<dbReference type="InterPro" id="IPR051708">
    <property type="entry name" value="Plant_Aspart_Prot_A1"/>
</dbReference>
<dbReference type="InterPro" id="IPR033121">
    <property type="entry name" value="PEPTIDASE_A1"/>
</dbReference>
<dbReference type="GO" id="GO:0004190">
    <property type="term" value="F:aspartic-type endopeptidase activity"/>
    <property type="evidence" value="ECO:0007669"/>
    <property type="project" value="UniProtKB-KW"/>
</dbReference>
<dbReference type="InterPro" id="IPR032799">
    <property type="entry name" value="TAXi_C"/>
</dbReference>
<dbReference type="InterPro" id="IPR021109">
    <property type="entry name" value="Peptidase_aspartic_dom_sf"/>
</dbReference>
<evidence type="ECO:0000256" key="2">
    <source>
        <dbReference type="ARBA" id="ARBA00007447"/>
    </source>
</evidence>
<name>A0ABD1IKP0_SALDI</name>
<evidence type="ECO:0000256" key="7">
    <source>
        <dbReference type="ARBA" id="ARBA00022801"/>
    </source>
</evidence>
<dbReference type="PROSITE" id="PS00141">
    <property type="entry name" value="ASP_PROTEASE"/>
    <property type="match status" value="1"/>
</dbReference>
<feature type="signal peptide" evidence="9">
    <location>
        <begin position="1"/>
        <end position="23"/>
    </location>
</feature>
<dbReference type="InterPro" id="IPR001969">
    <property type="entry name" value="Aspartic_peptidase_AS"/>
</dbReference>
<evidence type="ECO:0000256" key="9">
    <source>
        <dbReference type="SAM" id="SignalP"/>
    </source>
</evidence>
<dbReference type="GO" id="GO:0006508">
    <property type="term" value="P:proteolysis"/>
    <property type="evidence" value="ECO:0007669"/>
    <property type="project" value="UniProtKB-KW"/>
</dbReference>
<dbReference type="InterPro" id="IPR034161">
    <property type="entry name" value="Pepsin-like_plant"/>
</dbReference>
<keyword evidence="4" id="KW-0645">Protease</keyword>
<dbReference type="Pfam" id="PF14543">
    <property type="entry name" value="TAXi_N"/>
    <property type="match status" value="1"/>
</dbReference>
<keyword evidence="6" id="KW-0064">Aspartyl protease</keyword>
<dbReference type="GO" id="GO:0005576">
    <property type="term" value="C:extracellular region"/>
    <property type="evidence" value="ECO:0007669"/>
    <property type="project" value="UniProtKB-SubCell"/>
</dbReference>
<sequence>MPSYHKPMSTFLCSLLLSSLCLTYSIESSGNNGGIILDFFHRDSRHSPSYDPSTTRFQRLRHAFDRAFSRKSSLTTLHSTSTEAVVAPMIPSGYEYLMKIKIGTPPVEQLAIADTGSDLTWTQCKPCIQCYNQTLPLFDPSHSSSYRPVSCGSHQCAASRSSPSCGGKNACQYEVFYGDNSYSIGELATETLTFDEGVSFPNFAYGCGFDNGGTFSDTGSGIVGLGGGSISIINQLKNSLGGTFSYCLTLLDTNATSKISFGSSDVVAGPKVVSAPLVRRSPATFYYLTLEGLSVGTERIANAAAGMKVASDSNEGNIIIDSGTTLSFVPEEMYNRVEAALKGAVMGERVEDPQNIFGLCYKRGDGFRSPAITAHFKNADLVLAQEGIFVEVEKGIVCLTLLPSGDVGIFGNLHQMNYRIGYDLVKRQVNFLPTDCSKPQ</sequence>